<keyword evidence="2" id="KW-1185">Reference proteome</keyword>
<accession>A0A1I0A0Y3</accession>
<gene>
    <name evidence="1" type="ORF">SAMN04488546_0835</name>
</gene>
<name>A0A1I0A0Y3_9ACTN</name>
<dbReference type="EMBL" id="FOIE01000001">
    <property type="protein sequence ID" value="SES86802.1"/>
    <property type="molecule type" value="Genomic_DNA"/>
</dbReference>
<dbReference type="AlphaFoldDB" id="A0A1I0A0Y3"/>
<protein>
    <submittedName>
        <fullName evidence="1">Uncharacterized protein</fullName>
    </submittedName>
</protein>
<evidence type="ECO:0000313" key="2">
    <source>
        <dbReference type="Proteomes" id="UP000198507"/>
    </source>
</evidence>
<sequence>MSLIWATRGRTWGFRFLRRGGFEDPLPVYDTAFSGLEERSEVRARVPGTGALPELVALRFPDPLGRRDRAGRVIPHEFVVFPPLADGVDSVGDGLRLVWPLVADDFKRVWELPKPPPVNQ</sequence>
<reference evidence="2" key="1">
    <citation type="submission" date="2016-10" db="EMBL/GenBank/DDBJ databases">
        <authorList>
            <person name="Varghese N."/>
            <person name="Submissions S."/>
        </authorList>
    </citation>
    <scope>NUCLEOTIDE SEQUENCE [LARGE SCALE GENOMIC DNA]</scope>
    <source>
        <strain evidence="2">DSM 44209</strain>
    </source>
</reference>
<dbReference type="RefSeq" id="WP_091439459.1">
    <property type="nucleotide sequence ID" value="NZ_FOIE01000001.1"/>
</dbReference>
<proteinExistence type="predicted"/>
<dbReference type="Proteomes" id="UP000198507">
    <property type="component" value="Unassembled WGS sequence"/>
</dbReference>
<dbReference type="OrthoDB" id="3829418at2"/>
<evidence type="ECO:0000313" key="1">
    <source>
        <dbReference type="EMBL" id="SES86802.1"/>
    </source>
</evidence>
<organism evidence="1 2">
    <name type="scientific">Geodermatophilus poikilotrophus</name>
    <dbReference type="NCBI Taxonomy" id="1333667"/>
    <lineage>
        <taxon>Bacteria</taxon>
        <taxon>Bacillati</taxon>
        <taxon>Actinomycetota</taxon>
        <taxon>Actinomycetes</taxon>
        <taxon>Geodermatophilales</taxon>
        <taxon>Geodermatophilaceae</taxon>
        <taxon>Geodermatophilus</taxon>
    </lineage>
</organism>